<dbReference type="SUPFAM" id="SSF81383">
    <property type="entry name" value="F-box domain"/>
    <property type="match status" value="1"/>
</dbReference>
<sequence>MATRWRKHQMPPLPLDIVLEIAARSDPATLVRCAAACRDARRRVADPAFRRQLRLGRHADRFVPSLLRGHLEVRRLIGDYRSVALHLVDITGAGDTTTARLLTAADGFPPHPDGKAAGRRHEPVASRDGLLLVRTTDREPPLEVEELRVCDPATGHSLTLPPEPTFPSAAQQNWEPYALIVGDGGAASDGNGIRPFQLLKANLVMSDRHCYLGTHTLSSEDGAWGTYSEIRTPHLLGSRSLLRRVKPPLIAGGAVHWLCVTNKSAAYVLKLHIRTAQVTMTALPVSFPCSDDRGIDYLLATRGGGELMVLVAANDKISAWVQTDKPTAGWKQRTRAVVDEDAMRRFRITGWFGPFRVRLHWFAERSGLVLFTSNGYGCFWLDVRSMKIVRLVHGGAGILHRTGCLPYEMDLSSWVPTFTSTI</sequence>
<dbReference type="InterPro" id="IPR056016">
    <property type="entry name" value="DUF7595"/>
</dbReference>
<dbReference type="PANTHER" id="PTHR35828">
    <property type="entry name" value="OS08G0203800 PROTEIN-RELATED"/>
    <property type="match status" value="1"/>
</dbReference>
<dbReference type="Proteomes" id="UP001497457">
    <property type="component" value="Chromosome 7b"/>
</dbReference>
<evidence type="ECO:0000313" key="3">
    <source>
        <dbReference type="Proteomes" id="UP001497457"/>
    </source>
</evidence>
<accession>A0ABC9FYP1</accession>
<dbReference type="EMBL" id="OZ075117">
    <property type="protein sequence ID" value="CAL5084553.1"/>
    <property type="molecule type" value="Genomic_DNA"/>
</dbReference>
<dbReference type="AlphaFoldDB" id="A0ABC9FYP1"/>
<dbReference type="InterPro" id="IPR036047">
    <property type="entry name" value="F-box-like_dom_sf"/>
</dbReference>
<feature type="domain" description="DUF7595" evidence="1">
    <location>
        <begin position="121"/>
        <end position="415"/>
    </location>
</feature>
<evidence type="ECO:0000259" key="1">
    <source>
        <dbReference type="Pfam" id="PF24523"/>
    </source>
</evidence>
<evidence type="ECO:0000313" key="2">
    <source>
        <dbReference type="EMBL" id="CAL5084553.1"/>
    </source>
</evidence>
<reference evidence="2" key="1">
    <citation type="submission" date="2024-10" db="EMBL/GenBank/DDBJ databases">
        <authorList>
            <person name="Ryan C."/>
        </authorList>
    </citation>
    <scope>NUCLEOTIDE SEQUENCE [LARGE SCALE GENOMIC DNA]</scope>
</reference>
<dbReference type="Pfam" id="PF24523">
    <property type="entry name" value="DUF7595"/>
    <property type="match status" value="1"/>
</dbReference>
<protein>
    <recommendedName>
        <fullName evidence="1">DUF7595 domain-containing protein</fullName>
    </recommendedName>
</protein>
<organism evidence="2 3">
    <name type="scientific">Urochloa decumbens</name>
    <dbReference type="NCBI Taxonomy" id="240449"/>
    <lineage>
        <taxon>Eukaryota</taxon>
        <taxon>Viridiplantae</taxon>
        <taxon>Streptophyta</taxon>
        <taxon>Embryophyta</taxon>
        <taxon>Tracheophyta</taxon>
        <taxon>Spermatophyta</taxon>
        <taxon>Magnoliopsida</taxon>
        <taxon>Liliopsida</taxon>
        <taxon>Poales</taxon>
        <taxon>Poaceae</taxon>
        <taxon>PACMAD clade</taxon>
        <taxon>Panicoideae</taxon>
        <taxon>Panicodae</taxon>
        <taxon>Paniceae</taxon>
        <taxon>Melinidinae</taxon>
        <taxon>Urochloa</taxon>
    </lineage>
</organism>
<keyword evidence="3" id="KW-1185">Reference proteome</keyword>
<dbReference type="PANTHER" id="PTHR35828:SF23">
    <property type="entry name" value="F-BOX DOMAIN-CONTAINING PROTEIN"/>
    <property type="match status" value="1"/>
</dbReference>
<name>A0ABC9FYP1_9POAL</name>
<proteinExistence type="predicted"/>
<gene>
    <name evidence="2" type="ORF">URODEC1_LOCUS110627</name>
</gene>